<evidence type="ECO:0000256" key="1">
    <source>
        <dbReference type="SAM" id="Coils"/>
    </source>
</evidence>
<dbReference type="GeneID" id="100215643"/>
<accession>A0ABM4CGX3</accession>
<organism evidence="2 3">
    <name type="scientific">Hydra vulgaris</name>
    <name type="common">Hydra</name>
    <name type="synonym">Hydra attenuata</name>
    <dbReference type="NCBI Taxonomy" id="6087"/>
    <lineage>
        <taxon>Eukaryota</taxon>
        <taxon>Metazoa</taxon>
        <taxon>Cnidaria</taxon>
        <taxon>Hydrozoa</taxon>
        <taxon>Hydroidolina</taxon>
        <taxon>Anthoathecata</taxon>
        <taxon>Aplanulata</taxon>
        <taxon>Hydridae</taxon>
        <taxon>Hydra</taxon>
    </lineage>
</organism>
<dbReference type="Proteomes" id="UP001652625">
    <property type="component" value="Chromosome 09"/>
</dbReference>
<protein>
    <submittedName>
        <fullName evidence="3">Uncharacterized protein LOC100215643 isoform X5</fullName>
    </submittedName>
</protein>
<evidence type="ECO:0000313" key="2">
    <source>
        <dbReference type="Proteomes" id="UP001652625"/>
    </source>
</evidence>
<evidence type="ECO:0000313" key="3">
    <source>
        <dbReference type="RefSeq" id="XP_065660971.1"/>
    </source>
</evidence>
<feature type="coiled-coil region" evidence="1">
    <location>
        <begin position="31"/>
        <end position="79"/>
    </location>
</feature>
<keyword evidence="2" id="KW-1185">Reference proteome</keyword>
<dbReference type="RefSeq" id="XP_065660971.1">
    <property type="nucleotide sequence ID" value="XM_065804899.1"/>
</dbReference>
<name>A0ABM4CGX3_HYDVU</name>
<proteinExistence type="predicted"/>
<reference evidence="3" key="1">
    <citation type="submission" date="2025-08" db="UniProtKB">
        <authorList>
            <consortium name="RefSeq"/>
        </authorList>
    </citation>
    <scope>IDENTIFICATION</scope>
</reference>
<gene>
    <name evidence="3" type="primary">LOC100215643</name>
</gene>
<sequence length="223" mass="25912">MKVYKENCSMDSANIMSSENHEVDKTALFDAEQFLANYSNLRDECDRLKNENQQLQIRVQQINQEFNQNRMDKENLEKHIQRETLRHKEIVWNLKLEIQRSQEERLSWKEKYLDLCIRTSNNETKDTLNQSKVTKLGEEKKLTKKAKRKVARRIKHNIVLEDIADIGVGINEANKDQVDDLSLEASNDSTGITTNDTVNEEQAGYYSIQPASFDCQGQAGSIW</sequence>
<keyword evidence="1" id="KW-0175">Coiled coil</keyword>